<reference evidence="1" key="1">
    <citation type="submission" date="2023-07" db="EMBL/GenBank/DDBJ databases">
        <title>Sorghum-associated microbial communities from plants grown in Nebraska, USA.</title>
        <authorList>
            <person name="Schachtman D."/>
        </authorList>
    </citation>
    <scope>NUCLEOTIDE SEQUENCE</scope>
    <source>
        <strain evidence="1">BE330</strain>
    </source>
</reference>
<evidence type="ECO:0000313" key="1">
    <source>
        <dbReference type="EMBL" id="MDR6218611.1"/>
    </source>
</evidence>
<evidence type="ECO:0000313" key="2">
    <source>
        <dbReference type="Proteomes" id="UP001185331"/>
    </source>
</evidence>
<dbReference type="Proteomes" id="UP001185331">
    <property type="component" value="Unassembled WGS sequence"/>
</dbReference>
<accession>A0AAE3XCP0</accession>
<dbReference type="EMBL" id="JAVDQK010000005">
    <property type="protein sequence ID" value="MDR6218611.1"/>
    <property type="molecule type" value="Genomic_DNA"/>
</dbReference>
<organism evidence="1 2">
    <name type="scientific">Deinococcus soli</name>
    <name type="common">ex Cha et al. 2016</name>
    <dbReference type="NCBI Taxonomy" id="1309411"/>
    <lineage>
        <taxon>Bacteria</taxon>
        <taxon>Thermotogati</taxon>
        <taxon>Deinococcota</taxon>
        <taxon>Deinococci</taxon>
        <taxon>Deinococcales</taxon>
        <taxon>Deinococcaceae</taxon>
        <taxon>Deinococcus</taxon>
    </lineage>
</organism>
<name>A0AAE3XCP0_9DEIO</name>
<comment type="caution">
    <text evidence="1">The sequence shown here is derived from an EMBL/GenBank/DDBJ whole genome shotgun (WGS) entry which is preliminary data.</text>
</comment>
<protein>
    <submittedName>
        <fullName evidence="1">Uncharacterized protein</fullName>
    </submittedName>
</protein>
<dbReference type="AlphaFoldDB" id="A0AAE3XCP0"/>
<sequence length="64" mass="7036">MSRAPQAVSGMPNFPAVVPARTNTYVTLPDRRFWTPSGLPVGYFSHLRRFATPSGLPRPVPGVR</sequence>
<dbReference type="RefSeq" id="WP_309853006.1">
    <property type="nucleotide sequence ID" value="NZ_JAVDQJ010000004.1"/>
</dbReference>
<proteinExistence type="predicted"/>
<gene>
    <name evidence="1" type="ORF">J2Y00_002208</name>
</gene>